<evidence type="ECO:0000313" key="3">
    <source>
        <dbReference type="Proteomes" id="UP000602050"/>
    </source>
</evidence>
<reference evidence="2" key="1">
    <citation type="journal article" date="2014" name="Int. J. Syst. Evol. Microbiol.">
        <title>Complete genome sequence of Corynebacterium casei LMG S-19264T (=DSM 44701T), isolated from a smear-ripened cheese.</title>
        <authorList>
            <consortium name="US DOE Joint Genome Institute (JGI-PGF)"/>
            <person name="Walter F."/>
            <person name="Albersmeier A."/>
            <person name="Kalinowski J."/>
            <person name="Ruckert C."/>
        </authorList>
    </citation>
    <scope>NUCLEOTIDE SEQUENCE</scope>
    <source>
        <strain evidence="2">CGMCC 1.12360</strain>
    </source>
</reference>
<dbReference type="InterPro" id="IPR024534">
    <property type="entry name" value="JetD_C"/>
</dbReference>
<dbReference type="RefSeq" id="WP_188390871.1">
    <property type="nucleotide sequence ID" value="NZ_BMEV01000007.1"/>
</dbReference>
<organism evidence="2 3">
    <name type="scientific">Compostibacillus humi</name>
    <dbReference type="NCBI Taxonomy" id="1245525"/>
    <lineage>
        <taxon>Bacteria</taxon>
        <taxon>Bacillati</taxon>
        <taxon>Bacillota</taxon>
        <taxon>Bacilli</taxon>
        <taxon>Bacillales</taxon>
        <taxon>Bacillaceae</taxon>
        <taxon>Compostibacillus</taxon>
    </lineage>
</organism>
<proteinExistence type="predicted"/>
<protein>
    <recommendedName>
        <fullName evidence="1">Wadjet protein JetD C-terminal domain-containing protein</fullName>
    </recommendedName>
</protein>
<reference evidence="2" key="2">
    <citation type="submission" date="2020-09" db="EMBL/GenBank/DDBJ databases">
        <authorList>
            <person name="Sun Q."/>
            <person name="Zhou Y."/>
        </authorList>
    </citation>
    <scope>NUCLEOTIDE SEQUENCE</scope>
    <source>
        <strain evidence="2">CGMCC 1.12360</strain>
    </source>
</reference>
<dbReference type="Pfam" id="PF09983">
    <property type="entry name" value="JetD_C"/>
    <property type="match status" value="1"/>
</dbReference>
<comment type="caution">
    <text evidence="2">The sequence shown here is derived from an EMBL/GenBank/DDBJ whole genome shotgun (WGS) entry which is preliminary data.</text>
</comment>
<keyword evidence="3" id="KW-1185">Reference proteome</keyword>
<dbReference type="Proteomes" id="UP000602050">
    <property type="component" value="Unassembled WGS sequence"/>
</dbReference>
<sequence length="342" mass="40378">MLPKLREKLLSYQRKTITLSELEKLMAPRTYDTFAEHVLELEDGNYLQMVKSKGRNGKAPSLAYQYRINKHLLQQKYHQELQRYRLKLHNAIHMDKYFRLPERVWKEDLPYLEKIHHYLETKGFPEENAPAPERSYELVGDEKWITDHGGAEVLERVHLWDKMKIFPVSDPLMFAINPAQIQEKRHLHLIIENKTTYHGLLPALTKTPFSTLIYGSGNKIVKSIENFPTQFPVFGDHRFFYFGDLDAAGINIWHSLNQKQKVLPAYPFYHACLAKEEAYGKTNQRIQKEALDAFLTNFPAEEQNHILSLFENGAYYPQEVLKSAELQRIWEETQWNFWISKN</sequence>
<name>A0A8J2ZQ44_9BACI</name>
<dbReference type="AlphaFoldDB" id="A0A8J2ZQ44"/>
<accession>A0A8J2ZQ44</accession>
<evidence type="ECO:0000259" key="1">
    <source>
        <dbReference type="Pfam" id="PF09983"/>
    </source>
</evidence>
<evidence type="ECO:0000313" key="2">
    <source>
        <dbReference type="EMBL" id="GGH70614.1"/>
    </source>
</evidence>
<gene>
    <name evidence="2" type="ORF">GCM10010978_05720</name>
</gene>
<feature type="domain" description="Wadjet protein JetD C-terminal" evidence="1">
    <location>
        <begin position="168"/>
        <end position="261"/>
    </location>
</feature>
<dbReference type="EMBL" id="BMEV01000007">
    <property type="protein sequence ID" value="GGH70614.1"/>
    <property type="molecule type" value="Genomic_DNA"/>
</dbReference>